<feature type="transmembrane region" description="Helical" evidence="10">
    <location>
        <begin position="166"/>
        <end position="186"/>
    </location>
</feature>
<evidence type="ECO:0000256" key="1">
    <source>
        <dbReference type="ARBA" id="ARBA00000156"/>
    </source>
</evidence>
<dbReference type="GO" id="GO:0006508">
    <property type="term" value="P:proteolysis"/>
    <property type="evidence" value="ECO:0007669"/>
    <property type="project" value="UniProtKB-KW"/>
</dbReference>
<dbReference type="PANTHER" id="PTHR22936:SF69">
    <property type="entry name" value="RHOMBOID-LIKE PROTEIN"/>
    <property type="match status" value="1"/>
</dbReference>
<dbReference type="InterPro" id="IPR002610">
    <property type="entry name" value="Peptidase_S54_rhomboid-like"/>
</dbReference>
<name>A0AAU9K3V9_9CILI</name>
<dbReference type="Pfam" id="PF01694">
    <property type="entry name" value="Rhomboid"/>
    <property type="match status" value="1"/>
</dbReference>
<dbReference type="Gene3D" id="1.20.1540.10">
    <property type="entry name" value="Rhomboid-like"/>
    <property type="match status" value="1"/>
</dbReference>
<evidence type="ECO:0000259" key="11">
    <source>
        <dbReference type="Pfam" id="PF01694"/>
    </source>
</evidence>
<gene>
    <name evidence="12" type="ORF">BSTOLATCC_MIC57202</name>
</gene>
<feature type="transmembrane region" description="Helical" evidence="10">
    <location>
        <begin position="110"/>
        <end position="131"/>
    </location>
</feature>
<sequence>MDYRNNPNERLLGSSPYPLVNCAYTLGTPEEARSETFWQMLTKIACPFFAAKTFISFITIFQITLYIISVAYDPSEESLFRPSYEALNDLGERNATKLQKFQIWRWITPVLLHASLSHLIFNMIMQLILGTRLEPTVGMKKTLYLYFLCDFGGNLLGAILDPNARAVGASTSIFGMISAMIAWVLMNWHSLEGNAYRVITLLVLLILMIMSLITGIVSTQTDNSGHFGGMIVGFIAAYAIFDYIGQVSDKDRLWKTCAKAAILAYFAVGLIYFYGFMVI</sequence>
<comment type="similarity">
    <text evidence="3 10">Belongs to the peptidase S54 family.</text>
</comment>
<feature type="transmembrane region" description="Helical" evidence="10">
    <location>
        <begin position="256"/>
        <end position="277"/>
    </location>
</feature>
<dbReference type="Proteomes" id="UP001162131">
    <property type="component" value="Unassembled WGS sequence"/>
</dbReference>
<keyword evidence="7 10" id="KW-0720">Serine protease</keyword>
<keyword evidence="8 10" id="KW-1133">Transmembrane helix</keyword>
<dbReference type="GO" id="GO:0016020">
    <property type="term" value="C:membrane"/>
    <property type="evidence" value="ECO:0007669"/>
    <property type="project" value="UniProtKB-SubCell"/>
</dbReference>
<evidence type="ECO:0000313" key="13">
    <source>
        <dbReference type="Proteomes" id="UP001162131"/>
    </source>
</evidence>
<feature type="transmembrane region" description="Helical" evidence="10">
    <location>
        <begin position="143"/>
        <end position="160"/>
    </location>
</feature>
<dbReference type="EC" id="3.4.21.105" evidence="10"/>
<dbReference type="InterPro" id="IPR035952">
    <property type="entry name" value="Rhomboid-like_sf"/>
</dbReference>
<dbReference type="AlphaFoldDB" id="A0AAU9K3V9"/>
<dbReference type="EMBL" id="CAJZBQ010000055">
    <property type="protein sequence ID" value="CAG9332916.1"/>
    <property type="molecule type" value="Genomic_DNA"/>
</dbReference>
<evidence type="ECO:0000256" key="10">
    <source>
        <dbReference type="RuleBase" id="RU362115"/>
    </source>
</evidence>
<comment type="caution">
    <text evidence="12">The sequence shown here is derived from an EMBL/GenBank/DDBJ whole genome shotgun (WGS) entry which is preliminary data.</text>
</comment>
<evidence type="ECO:0000256" key="6">
    <source>
        <dbReference type="ARBA" id="ARBA00022801"/>
    </source>
</evidence>
<keyword evidence="4 10" id="KW-0645">Protease</keyword>
<comment type="subcellular location">
    <subcellularLocation>
        <location evidence="2 10">Membrane</location>
        <topology evidence="2 10">Multi-pass membrane protein</topology>
    </subcellularLocation>
</comment>
<evidence type="ECO:0000256" key="7">
    <source>
        <dbReference type="ARBA" id="ARBA00022825"/>
    </source>
</evidence>
<evidence type="ECO:0000256" key="8">
    <source>
        <dbReference type="ARBA" id="ARBA00022989"/>
    </source>
</evidence>
<keyword evidence="13" id="KW-1185">Reference proteome</keyword>
<comment type="catalytic activity">
    <reaction evidence="1 10">
        <text>Cleaves type-1 transmembrane domains using a catalytic dyad composed of serine and histidine that are contributed by different transmembrane domains.</text>
        <dbReference type="EC" id="3.4.21.105"/>
    </reaction>
</comment>
<evidence type="ECO:0000256" key="9">
    <source>
        <dbReference type="ARBA" id="ARBA00023136"/>
    </source>
</evidence>
<reference evidence="12" key="1">
    <citation type="submission" date="2021-09" db="EMBL/GenBank/DDBJ databases">
        <authorList>
            <consortium name="AG Swart"/>
            <person name="Singh M."/>
            <person name="Singh A."/>
            <person name="Seah K."/>
            <person name="Emmerich C."/>
        </authorList>
    </citation>
    <scope>NUCLEOTIDE SEQUENCE</scope>
    <source>
        <strain evidence="12">ATCC30299</strain>
    </source>
</reference>
<feature type="domain" description="Peptidase S54 rhomboid" evidence="11">
    <location>
        <begin position="101"/>
        <end position="241"/>
    </location>
</feature>
<keyword evidence="5 10" id="KW-0812">Transmembrane</keyword>
<evidence type="ECO:0000256" key="5">
    <source>
        <dbReference type="ARBA" id="ARBA00022692"/>
    </source>
</evidence>
<feature type="transmembrane region" description="Helical" evidence="10">
    <location>
        <begin position="49"/>
        <end position="72"/>
    </location>
</feature>
<comment type="function">
    <text evidence="10">Serine protease involved in intramembrane proteolysis.</text>
</comment>
<keyword evidence="6 10" id="KW-0378">Hydrolase</keyword>
<accession>A0AAU9K3V9</accession>
<evidence type="ECO:0000256" key="4">
    <source>
        <dbReference type="ARBA" id="ARBA00022670"/>
    </source>
</evidence>
<dbReference type="PANTHER" id="PTHR22936">
    <property type="entry name" value="RHOMBOID-RELATED"/>
    <property type="match status" value="1"/>
</dbReference>
<dbReference type="SUPFAM" id="SSF144091">
    <property type="entry name" value="Rhomboid-like"/>
    <property type="match status" value="1"/>
</dbReference>
<evidence type="ECO:0000256" key="3">
    <source>
        <dbReference type="ARBA" id="ARBA00009045"/>
    </source>
</evidence>
<dbReference type="GO" id="GO:0004252">
    <property type="term" value="F:serine-type endopeptidase activity"/>
    <property type="evidence" value="ECO:0007669"/>
    <property type="project" value="InterPro"/>
</dbReference>
<organism evidence="12 13">
    <name type="scientific">Blepharisma stoltei</name>
    <dbReference type="NCBI Taxonomy" id="1481888"/>
    <lineage>
        <taxon>Eukaryota</taxon>
        <taxon>Sar</taxon>
        <taxon>Alveolata</taxon>
        <taxon>Ciliophora</taxon>
        <taxon>Postciliodesmatophora</taxon>
        <taxon>Heterotrichea</taxon>
        <taxon>Heterotrichida</taxon>
        <taxon>Blepharismidae</taxon>
        <taxon>Blepharisma</taxon>
    </lineage>
</organism>
<evidence type="ECO:0000256" key="2">
    <source>
        <dbReference type="ARBA" id="ARBA00004141"/>
    </source>
</evidence>
<feature type="transmembrane region" description="Helical" evidence="10">
    <location>
        <begin position="224"/>
        <end position="244"/>
    </location>
</feature>
<keyword evidence="9 10" id="KW-0472">Membrane</keyword>
<protein>
    <recommendedName>
        <fullName evidence="10">Rhomboid-like protease</fullName>
        <ecNumber evidence="10">3.4.21.105</ecNumber>
    </recommendedName>
</protein>
<dbReference type="InterPro" id="IPR022764">
    <property type="entry name" value="Peptidase_S54_rhomboid_dom"/>
</dbReference>
<proteinExistence type="inferred from homology"/>
<evidence type="ECO:0000313" key="12">
    <source>
        <dbReference type="EMBL" id="CAG9332916.1"/>
    </source>
</evidence>
<feature type="transmembrane region" description="Helical" evidence="10">
    <location>
        <begin position="198"/>
        <end position="218"/>
    </location>
</feature>